<protein>
    <submittedName>
        <fullName evidence="1">Uncharacterized protein</fullName>
    </submittedName>
</protein>
<comment type="caution">
    <text evidence="1">The sequence shown here is derived from an EMBL/GenBank/DDBJ whole genome shotgun (WGS) entry which is preliminary data.</text>
</comment>
<dbReference type="Proteomes" id="UP001185863">
    <property type="component" value="Unassembled WGS sequence"/>
</dbReference>
<evidence type="ECO:0000313" key="1">
    <source>
        <dbReference type="EMBL" id="MDV7267871.1"/>
    </source>
</evidence>
<name>A0AAE4V4K6_9NOCA</name>
<proteinExistence type="predicted"/>
<sequence length="42" mass="4937">MRDDLMRTWLPDGDATYRSPDGRRKTTWAQLHAQFDLVEVTS</sequence>
<dbReference type="RefSeq" id="WP_283254035.1">
    <property type="nucleotide sequence ID" value="NZ_JAWLUP010000111.1"/>
</dbReference>
<evidence type="ECO:0000313" key="2">
    <source>
        <dbReference type="Proteomes" id="UP001185863"/>
    </source>
</evidence>
<organism evidence="1 2">
    <name type="scientific">Rhodococcus oxybenzonivorans</name>
    <dbReference type="NCBI Taxonomy" id="1990687"/>
    <lineage>
        <taxon>Bacteria</taxon>
        <taxon>Bacillati</taxon>
        <taxon>Actinomycetota</taxon>
        <taxon>Actinomycetes</taxon>
        <taxon>Mycobacteriales</taxon>
        <taxon>Nocardiaceae</taxon>
        <taxon>Rhodococcus</taxon>
    </lineage>
</organism>
<dbReference type="EMBL" id="JAWLUP010000111">
    <property type="protein sequence ID" value="MDV7267871.1"/>
    <property type="molecule type" value="Genomic_DNA"/>
</dbReference>
<gene>
    <name evidence="1" type="ORF">R4315_25450</name>
</gene>
<dbReference type="AlphaFoldDB" id="A0AAE4V4K6"/>
<accession>A0AAE4V4K6</accession>
<reference evidence="1" key="1">
    <citation type="submission" date="2023-10" db="EMBL/GenBank/DDBJ databases">
        <title>Development of a sustainable strategy for remediation of hydrocarbon-contaminated territories based on the waste exchange concept.</title>
        <authorList>
            <person name="Krivoruchko A."/>
        </authorList>
    </citation>
    <scope>NUCLEOTIDE SEQUENCE</scope>
    <source>
        <strain evidence="1">IEGM 68</strain>
    </source>
</reference>